<protein>
    <submittedName>
        <fullName evidence="1">Uncharacterized protein</fullName>
    </submittedName>
</protein>
<comment type="caution">
    <text evidence="1">The sequence shown here is derived from an EMBL/GenBank/DDBJ whole genome shotgun (WGS) entry which is preliminary data.</text>
</comment>
<sequence>MGQKRLDASTGSRKKKDSENLWGDVFLVFQLIVQTRTLNTKKKVPHSKAIKEMEGVSLQVYYKKDRDR</sequence>
<organism evidence="1 2">
    <name type="scientific">Salix koriyanagi</name>
    <dbReference type="NCBI Taxonomy" id="2511006"/>
    <lineage>
        <taxon>Eukaryota</taxon>
        <taxon>Viridiplantae</taxon>
        <taxon>Streptophyta</taxon>
        <taxon>Embryophyta</taxon>
        <taxon>Tracheophyta</taxon>
        <taxon>Spermatophyta</taxon>
        <taxon>Magnoliopsida</taxon>
        <taxon>eudicotyledons</taxon>
        <taxon>Gunneridae</taxon>
        <taxon>Pentapetalae</taxon>
        <taxon>rosids</taxon>
        <taxon>fabids</taxon>
        <taxon>Malpighiales</taxon>
        <taxon>Salicaceae</taxon>
        <taxon>Saliceae</taxon>
        <taxon>Salix</taxon>
    </lineage>
</organism>
<dbReference type="AlphaFoldDB" id="A0A9Q0VCT5"/>
<keyword evidence="2" id="KW-1185">Reference proteome</keyword>
<accession>A0A9Q0VCT5</accession>
<reference evidence="1" key="1">
    <citation type="submission" date="2022-11" db="EMBL/GenBank/DDBJ databases">
        <authorList>
            <person name="Hyden B.L."/>
            <person name="Feng K."/>
            <person name="Yates T."/>
            <person name="Jawdy S."/>
            <person name="Smart L.B."/>
            <person name="Muchero W."/>
        </authorList>
    </citation>
    <scope>NUCLEOTIDE SEQUENCE</scope>
    <source>
        <tissue evidence="1">Shoot tip</tissue>
    </source>
</reference>
<dbReference type="Proteomes" id="UP001151752">
    <property type="component" value="Chromosome 6"/>
</dbReference>
<evidence type="ECO:0000313" key="2">
    <source>
        <dbReference type="Proteomes" id="UP001151752"/>
    </source>
</evidence>
<evidence type="ECO:0000313" key="1">
    <source>
        <dbReference type="EMBL" id="KAJ6746028.1"/>
    </source>
</evidence>
<name>A0A9Q0VCT5_9ROSI</name>
<dbReference type="EMBL" id="JAPFFM010000009">
    <property type="protein sequence ID" value="KAJ6746028.1"/>
    <property type="molecule type" value="Genomic_DNA"/>
</dbReference>
<reference evidence="1" key="2">
    <citation type="journal article" date="2023" name="Int. J. Mol. Sci.">
        <title>De Novo Assembly and Annotation of 11 Diverse Shrub Willow (Salix) Genomes Reveals Novel Gene Organization in Sex-Linked Regions.</title>
        <authorList>
            <person name="Hyden B."/>
            <person name="Feng K."/>
            <person name="Yates T.B."/>
            <person name="Jawdy S."/>
            <person name="Cereghino C."/>
            <person name="Smart L.B."/>
            <person name="Muchero W."/>
        </authorList>
    </citation>
    <scope>NUCLEOTIDE SEQUENCE</scope>
    <source>
        <tissue evidence="1">Shoot tip</tissue>
    </source>
</reference>
<gene>
    <name evidence="1" type="ORF">OIU74_028653</name>
</gene>
<proteinExistence type="predicted"/>